<comment type="caution">
    <text evidence="4">The sequence shown here is derived from an EMBL/GenBank/DDBJ whole genome shotgun (WGS) entry which is preliminary data.</text>
</comment>
<protein>
    <recommendedName>
        <fullName evidence="3">FATC domain-containing protein</fullName>
    </recommendedName>
</protein>
<dbReference type="PROSITE" id="PS51190">
    <property type="entry name" value="FATC"/>
    <property type="match status" value="1"/>
</dbReference>
<gene>
    <name evidence="4" type="ORF">TSOC_013304</name>
</gene>
<feature type="transmembrane region" description="Helical" evidence="2">
    <location>
        <begin position="96"/>
        <end position="117"/>
    </location>
</feature>
<keyword evidence="2" id="KW-1133">Transmembrane helix</keyword>
<dbReference type="EMBL" id="PGGS01001136">
    <property type="protein sequence ID" value="PNH00850.1"/>
    <property type="molecule type" value="Genomic_DNA"/>
</dbReference>
<name>A0A2J7ZKR6_9CHLO</name>
<evidence type="ECO:0000256" key="2">
    <source>
        <dbReference type="SAM" id="Phobius"/>
    </source>
</evidence>
<reference evidence="4 5" key="1">
    <citation type="journal article" date="2017" name="Mol. Biol. Evol.">
        <title>The 4-celled Tetrabaena socialis nuclear genome reveals the essential components for genetic control of cell number at the origin of multicellularity in the volvocine lineage.</title>
        <authorList>
            <person name="Featherston J."/>
            <person name="Arakaki Y."/>
            <person name="Hanschen E.R."/>
            <person name="Ferris P.J."/>
            <person name="Michod R.E."/>
            <person name="Olson B.J.S.C."/>
            <person name="Nozaki H."/>
            <person name="Durand P.M."/>
        </authorList>
    </citation>
    <scope>NUCLEOTIDE SEQUENCE [LARGE SCALE GENOMIC DNA]</scope>
    <source>
        <strain evidence="4 5">NIES-571</strain>
    </source>
</reference>
<keyword evidence="2" id="KW-0812">Transmembrane</keyword>
<dbReference type="AlphaFoldDB" id="A0A2J7ZKR6"/>
<keyword evidence="5" id="KW-1185">Reference proteome</keyword>
<dbReference type="SMART" id="SM01343">
    <property type="entry name" value="FATC"/>
    <property type="match status" value="1"/>
</dbReference>
<proteinExistence type="predicted"/>
<dbReference type="InterPro" id="IPR003152">
    <property type="entry name" value="FATC_dom"/>
</dbReference>
<feature type="transmembrane region" description="Helical" evidence="2">
    <location>
        <begin position="71"/>
        <end position="90"/>
    </location>
</feature>
<keyword evidence="2" id="KW-0472">Membrane</keyword>
<organism evidence="4 5">
    <name type="scientific">Tetrabaena socialis</name>
    <dbReference type="NCBI Taxonomy" id="47790"/>
    <lineage>
        <taxon>Eukaryota</taxon>
        <taxon>Viridiplantae</taxon>
        <taxon>Chlorophyta</taxon>
        <taxon>core chlorophytes</taxon>
        <taxon>Chlorophyceae</taxon>
        <taxon>CS clade</taxon>
        <taxon>Chlamydomonadales</taxon>
        <taxon>Tetrabaenaceae</taxon>
        <taxon>Tetrabaena</taxon>
    </lineage>
</organism>
<accession>A0A2J7ZKR6</accession>
<feature type="non-terminal residue" evidence="4">
    <location>
        <position position="1"/>
    </location>
</feature>
<evidence type="ECO:0000313" key="4">
    <source>
        <dbReference type="EMBL" id="PNH00850.1"/>
    </source>
</evidence>
<dbReference type="Proteomes" id="UP000236333">
    <property type="component" value="Unassembled WGS sequence"/>
</dbReference>
<evidence type="ECO:0000256" key="1">
    <source>
        <dbReference type="SAM" id="MobiDB-lite"/>
    </source>
</evidence>
<evidence type="ECO:0000259" key="3">
    <source>
        <dbReference type="PROSITE" id="PS51190"/>
    </source>
</evidence>
<sequence>WSLTLAKARQRQRDVAGKAGGEQPDDDDAAQPLGNVDAARVVLRAKALHRRRSQQQRAAVAEVQVVRRQGLLLLLVVGAAVLVVELVEVVELVVEVVAEVEVVVVVVAAVGLVVLILQQLQDHGLQVQRVQVAMRLVRRRIGRLQSGAVEAEVQRGAQQGAPAAGAGRRGGVRALLAEAQDPHRLSRMYIGWSAWT</sequence>
<feature type="domain" description="FATC" evidence="3">
    <location>
        <begin position="145"/>
        <end position="196"/>
    </location>
</feature>
<dbReference type="Pfam" id="PF02260">
    <property type="entry name" value="FATC"/>
    <property type="match status" value="1"/>
</dbReference>
<evidence type="ECO:0000313" key="5">
    <source>
        <dbReference type="Proteomes" id="UP000236333"/>
    </source>
</evidence>
<feature type="non-terminal residue" evidence="4">
    <location>
        <position position="196"/>
    </location>
</feature>
<feature type="region of interest" description="Disordered" evidence="1">
    <location>
        <begin position="1"/>
        <end position="32"/>
    </location>
</feature>